<feature type="domain" description="F-box" evidence="1">
    <location>
        <begin position="1"/>
        <end position="50"/>
    </location>
</feature>
<dbReference type="InterPro" id="IPR001810">
    <property type="entry name" value="F-box_dom"/>
</dbReference>
<reference evidence="3 4" key="1">
    <citation type="submission" date="2020-08" db="EMBL/GenBank/DDBJ databases">
        <authorList>
            <person name="Koutsovoulos G."/>
            <person name="Danchin GJ E."/>
        </authorList>
    </citation>
    <scope>NUCLEOTIDE SEQUENCE [LARGE SCALE GENOMIC DNA]</scope>
</reference>
<sequence>MNNLPLEVKLDILKFLNFDQLFILQQINFYFKLLIEKNCEKLAKEEFYSISIVDLKKYEYLIWKFGLIELKENKKEYFPLQLWNKFNYKIGMFLFNNLNNGKTLKEKNWQTIIYKQIPLFLYINEPEQEFAIRLIKKDYFRPSRQLVKIPNNPKTMEEVNFIYYWLQRLFSSTFEYSEFNSVFNPEFINLIFEENGQYLNIKSGVLQGFEAKNQINAINFVKEYLKKEDIENYNRPRDNNWFMRFS</sequence>
<dbReference type="EMBL" id="CAJEWN010003055">
    <property type="protein sequence ID" value="CAD2206330.1"/>
    <property type="molecule type" value="Genomic_DNA"/>
</dbReference>
<evidence type="ECO:0000313" key="3">
    <source>
        <dbReference type="EMBL" id="CAD2206330.1"/>
    </source>
</evidence>
<accession>A0A6V7Y3T7</accession>
<evidence type="ECO:0000259" key="1">
    <source>
        <dbReference type="PROSITE" id="PS50181"/>
    </source>
</evidence>
<protein>
    <recommendedName>
        <fullName evidence="1">F-box domain-containing protein</fullName>
    </recommendedName>
</protein>
<dbReference type="EMBL" id="CAJEWN010000340">
    <property type="protein sequence ID" value="CAD2179288.1"/>
    <property type="molecule type" value="Genomic_DNA"/>
</dbReference>
<evidence type="ECO:0000313" key="2">
    <source>
        <dbReference type="EMBL" id="CAD2179288.1"/>
    </source>
</evidence>
<evidence type="ECO:0000313" key="4">
    <source>
        <dbReference type="Proteomes" id="UP000580250"/>
    </source>
</evidence>
<gene>
    <name evidence="2" type="ORF">MENT_LOCUS31283</name>
    <name evidence="3" type="ORF">MENT_LOCUS60202</name>
</gene>
<dbReference type="PROSITE" id="PS50181">
    <property type="entry name" value="FBOX"/>
    <property type="match status" value="1"/>
</dbReference>
<dbReference type="Proteomes" id="UP000580250">
    <property type="component" value="Unassembled WGS sequence"/>
</dbReference>
<proteinExistence type="predicted"/>
<dbReference type="AlphaFoldDB" id="A0A6V7Y3T7"/>
<name>A0A6V7Y3T7_MELEN</name>
<organism evidence="3 4">
    <name type="scientific">Meloidogyne enterolobii</name>
    <name type="common">Root-knot nematode worm</name>
    <name type="synonym">Meloidogyne mayaguensis</name>
    <dbReference type="NCBI Taxonomy" id="390850"/>
    <lineage>
        <taxon>Eukaryota</taxon>
        <taxon>Metazoa</taxon>
        <taxon>Ecdysozoa</taxon>
        <taxon>Nematoda</taxon>
        <taxon>Chromadorea</taxon>
        <taxon>Rhabditida</taxon>
        <taxon>Tylenchina</taxon>
        <taxon>Tylenchomorpha</taxon>
        <taxon>Tylenchoidea</taxon>
        <taxon>Meloidogynidae</taxon>
        <taxon>Meloidogyninae</taxon>
        <taxon>Meloidogyne</taxon>
    </lineage>
</organism>
<comment type="caution">
    <text evidence="3">The sequence shown here is derived from an EMBL/GenBank/DDBJ whole genome shotgun (WGS) entry which is preliminary data.</text>
</comment>